<dbReference type="EMBL" id="VVYW01000043">
    <property type="protein sequence ID" value="KAA5401985.1"/>
    <property type="molecule type" value="Genomic_DNA"/>
</dbReference>
<dbReference type="Gene3D" id="2.60.40.2630">
    <property type="match status" value="3"/>
</dbReference>
<comment type="caution">
    <text evidence="1">The sequence shown here is derived from an EMBL/GenBank/DDBJ whole genome shotgun (WGS) entry which is preliminary data.</text>
</comment>
<proteinExistence type="predicted"/>
<gene>
    <name evidence="1" type="ORF">F2Y86_26890</name>
</gene>
<dbReference type="AlphaFoldDB" id="A0A5M6A2Y4"/>
<accession>A0A5M6A2Y4</accession>
<evidence type="ECO:0000313" key="2">
    <source>
        <dbReference type="Proteomes" id="UP000325055"/>
    </source>
</evidence>
<name>A0A5M6A2Y4_9BACE</name>
<dbReference type="CDD" id="cd13120">
    <property type="entry name" value="BF2867_like_N"/>
    <property type="match status" value="1"/>
</dbReference>
<evidence type="ECO:0000313" key="1">
    <source>
        <dbReference type="EMBL" id="KAA5401985.1"/>
    </source>
</evidence>
<organism evidence="1 2">
    <name type="scientific">Bacteroides cellulosilyticus</name>
    <dbReference type="NCBI Taxonomy" id="246787"/>
    <lineage>
        <taxon>Bacteria</taxon>
        <taxon>Pseudomonadati</taxon>
        <taxon>Bacteroidota</taxon>
        <taxon>Bacteroidia</taxon>
        <taxon>Bacteroidales</taxon>
        <taxon>Bacteroidaceae</taxon>
        <taxon>Bacteroides</taxon>
    </lineage>
</organism>
<dbReference type="CDD" id="cd13121">
    <property type="entry name" value="BF2867_like_C"/>
    <property type="match status" value="2"/>
</dbReference>
<sequence>MKIRLTQLTNSLNIPHMKYSRLLTAIMMLTGVLTACSDQENEQDGANERTALSINAGIGVIPAGTSSATTRATDASWQANDAIGIVMLDTGTNTVTEGKTNYRYITTTGNGSFTPDGKEHTAYYPTAGAQVDVLAYYPYTTTISAGSLNIPVDVSDQSNPAAIDLMTAEKVTGRSSKAPDVSLMFTHRLCKLVLKVVKDETTSDVTLTGATAILAGTATTGNWNLITEKLSTEGEARDLTLPLSADGTIATAIVMPTQAGDGKSITVTTADGKSYTATIAANLALAAGTVNTYTMTLHRNQANITAGITPWTDGTTVPLESLHIEVPADATANGLTTFEMWRNQAQKTDTRIYTFSNNGNSGTGTWTATPKPFYIEEIATTDHFYALHTPADDRKDGLTGLKDFLAAGPASLQSSATGSIANSLSLNFKHLMAQLTVTLAPGKDFPTGVSTEGATVILPEMISGYTLDGITLTADDTKKTGYKNITVTSGRTAILTVVPQTLSQGTEISVKLTGGNTYKTTLGKAVALSAGNKTSINLTISPTQTAISVSVNPWTDTDAVAQNITIEGIETGSATGSYESADKDLLVLTGTNETIPTEKYTASYIYNKVNNQWNSNAPLYWDSFSQFAAAKAKGGSADAAGDNTGNADSNTPCTFRFDALITPAVTPTEARIACGAVKDYLQGSLTATTFGTPLSFRLSHLMAQISVTLKPGIGYTAEDLSQNVTVHLYGLHTLTDEGVETDGTLILSKEAASSPLKMNKAAEANVEGNFTYTALVAPQTIVQGNLVARITLTAQEADGTTPVSLNYDYRAGSNGFVYRAGQNNKLVLTVSKAGVSAVFTLTDWDDSQEATEGDVTVD</sequence>
<dbReference type="Pfam" id="PF13149">
    <property type="entry name" value="Mfa_like_1"/>
    <property type="match status" value="3"/>
</dbReference>
<protein>
    <submittedName>
        <fullName evidence="1">Fimbrillin family protein</fullName>
    </submittedName>
</protein>
<dbReference type="InterPro" id="IPR042278">
    <property type="entry name" value="Mfa-like_1_N"/>
</dbReference>
<dbReference type="InterPro" id="IPR025049">
    <property type="entry name" value="Mfa-like_1"/>
</dbReference>
<dbReference type="Proteomes" id="UP000325055">
    <property type="component" value="Unassembled WGS sequence"/>
</dbReference>
<dbReference type="Gene3D" id="2.60.40.2620">
    <property type="entry name" value="Fimbrillin-like"/>
    <property type="match status" value="1"/>
</dbReference>
<reference evidence="1 2" key="1">
    <citation type="journal article" date="2019" name="Nat. Med.">
        <title>A library of human gut bacterial isolates paired with longitudinal multiomics data enables mechanistic microbiome research.</title>
        <authorList>
            <person name="Poyet M."/>
            <person name="Groussin M."/>
            <person name="Gibbons S.M."/>
            <person name="Avila-Pacheco J."/>
            <person name="Jiang X."/>
            <person name="Kearney S.M."/>
            <person name="Perrotta A.R."/>
            <person name="Berdy B."/>
            <person name="Zhao S."/>
            <person name="Lieberman T.D."/>
            <person name="Swanson P.K."/>
            <person name="Smith M."/>
            <person name="Roesemann S."/>
            <person name="Alexander J.E."/>
            <person name="Rich S.A."/>
            <person name="Livny J."/>
            <person name="Vlamakis H."/>
            <person name="Clish C."/>
            <person name="Bullock K."/>
            <person name="Deik A."/>
            <person name="Scott J."/>
            <person name="Pierce K.A."/>
            <person name="Xavier R.J."/>
            <person name="Alm E.J."/>
        </authorList>
    </citation>
    <scope>NUCLEOTIDE SEQUENCE [LARGE SCALE GENOMIC DNA]</scope>
    <source>
        <strain evidence="1 2">BIOML-A7</strain>
    </source>
</reference>